<keyword evidence="3" id="KW-0813">Transport</keyword>
<keyword evidence="4" id="KW-0138">CF(0)</keyword>
<keyword evidence="8" id="KW-0496">Mitochondrion</keyword>
<dbReference type="PANTHER" id="PTHR12700">
    <property type="entry name" value="ATP SYNTHASE SUBUNIT D, MITOCHONDRIAL"/>
    <property type="match status" value="1"/>
</dbReference>
<dbReference type="InterPro" id="IPR008689">
    <property type="entry name" value="ATP_synth_F0_dsu_mt"/>
</dbReference>
<keyword evidence="9" id="KW-0472">Membrane</keyword>
<evidence type="ECO:0000256" key="5">
    <source>
        <dbReference type="ARBA" id="ARBA00022781"/>
    </source>
</evidence>
<evidence type="ECO:0000256" key="4">
    <source>
        <dbReference type="ARBA" id="ARBA00022547"/>
    </source>
</evidence>
<dbReference type="GO" id="GO:0015986">
    <property type="term" value="P:proton motive force-driven ATP synthesis"/>
    <property type="evidence" value="ECO:0007669"/>
    <property type="project" value="InterPro"/>
</dbReference>
<dbReference type="OrthoDB" id="35799at2759"/>
<dbReference type="Gene3D" id="6.10.280.70">
    <property type="match status" value="1"/>
</dbReference>
<keyword evidence="11" id="KW-1185">Reference proteome</keyword>
<evidence type="ECO:0000313" key="10">
    <source>
        <dbReference type="EMBL" id="KAH3862189.1"/>
    </source>
</evidence>
<dbReference type="AlphaFoldDB" id="A0A9D4LQS5"/>
<comment type="subcellular location">
    <subcellularLocation>
        <location evidence="1">Mitochondrion inner membrane</location>
    </subcellularLocation>
</comment>
<evidence type="ECO:0000256" key="2">
    <source>
        <dbReference type="ARBA" id="ARBA00006842"/>
    </source>
</evidence>
<dbReference type="EMBL" id="JAIWYP010000002">
    <property type="protein sequence ID" value="KAH3862189.1"/>
    <property type="molecule type" value="Genomic_DNA"/>
</dbReference>
<evidence type="ECO:0008006" key="12">
    <source>
        <dbReference type="Google" id="ProtNLM"/>
    </source>
</evidence>
<evidence type="ECO:0000256" key="1">
    <source>
        <dbReference type="ARBA" id="ARBA00004273"/>
    </source>
</evidence>
<keyword evidence="6" id="KW-0999">Mitochondrion inner membrane</keyword>
<reference evidence="10" key="1">
    <citation type="journal article" date="2019" name="bioRxiv">
        <title>The Genome of the Zebra Mussel, Dreissena polymorpha: A Resource for Invasive Species Research.</title>
        <authorList>
            <person name="McCartney M.A."/>
            <person name="Auch B."/>
            <person name="Kono T."/>
            <person name="Mallez S."/>
            <person name="Zhang Y."/>
            <person name="Obille A."/>
            <person name="Becker A."/>
            <person name="Abrahante J.E."/>
            <person name="Garbe J."/>
            <person name="Badalamenti J.P."/>
            <person name="Herman A."/>
            <person name="Mangelson H."/>
            <person name="Liachko I."/>
            <person name="Sullivan S."/>
            <person name="Sone E.D."/>
            <person name="Koren S."/>
            <person name="Silverstein K.A.T."/>
            <person name="Beckman K.B."/>
            <person name="Gohl D.M."/>
        </authorList>
    </citation>
    <scope>NUCLEOTIDE SEQUENCE</scope>
    <source>
        <strain evidence="10">Duluth1</strain>
        <tissue evidence="10">Whole animal</tissue>
    </source>
</reference>
<dbReference type="GO" id="GO:0005743">
    <property type="term" value="C:mitochondrial inner membrane"/>
    <property type="evidence" value="ECO:0007669"/>
    <property type="project" value="UniProtKB-SubCell"/>
</dbReference>
<comment type="caution">
    <text evidence="10">The sequence shown here is derived from an EMBL/GenBank/DDBJ whole genome shotgun (WGS) entry which is preliminary data.</text>
</comment>
<name>A0A9D4LQS5_DREPO</name>
<protein>
    <recommendedName>
        <fullName evidence="12">ATP synthase subunit d, mitochondrial</fullName>
    </recommendedName>
</protein>
<keyword evidence="5" id="KW-0375">Hydrogen ion transport</keyword>
<dbReference type="Pfam" id="PF05873">
    <property type="entry name" value="Mt_ATP-synt_D"/>
    <property type="match status" value="1"/>
</dbReference>
<organism evidence="10 11">
    <name type="scientific">Dreissena polymorpha</name>
    <name type="common">Zebra mussel</name>
    <name type="synonym">Mytilus polymorpha</name>
    <dbReference type="NCBI Taxonomy" id="45954"/>
    <lineage>
        <taxon>Eukaryota</taxon>
        <taxon>Metazoa</taxon>
        <taxon>Spiralia</taxon>
        <taxon>Lophotrochozoa</taxon>
        <taxon>Mollusca</taxon>
        <taxon>Bivalvia</taxon>
        <taxon>Autobranchia</taxon>
        <taxon>Heteroconchia</taxon>
        <taxon>Euheterodonta</taxon>
        <taxon>Imparidentia</taxon>
        <taxon>Neoheterodontei</taxon>
        <taxon>Myida</taxon>
        <taxon>Dreissenoidea</taxon>
        <taxon>Dreissenidae</taxon>
        <taxon>Dreissena</taxon>
    </lineage>
</organism>
<dbReference type="GO" id="GO:0045259">
    <property type="term" value="C:proton-transporting ATP synthase complex"/>
    <property type="evidence" value="ECO:0007669"/>
    <property type="project" value="UniProtKB-KW"/>
</dbReference>
<keyword evidence="7" id="KW-0406">Ion transport</keyword>
<gene>
    <name evidence="10" type="ORF">DPMN_025155</name>
</gene>
<accession>A0A9D4LQS5</accession>
<reference evidence="10" key="2">
    <citation type="submission" date="2020-11" db="EMBL/GenBank/DDBJ databases">
        <authorList>
            <person name="McCartney M.A."/>
            <person name="Auch B."/>
            <person name="Kono T."/>
            <person name="Mallez S."/>
            <person name="Becker A."/>
            <person name="Gohl D.M."/>
            <person name="Silverstein K.A.T."/>
            <person name="Koren S."/>
            <person name="Bechman K.B."/>
            <person name="Herman A."/>
            <person name="Abrahante J.E."/>
            <person name="Garbe J."/>
        </authorList>
    </citation>
    <scope>NUCLEOTIDE SEQUENCE</scope>
    <source>
        <strain evidence="10">Duluth1</strain>
        <tissue evidence="10">Whole animal</tissue>
    </source>
</reference>
<evidence type="ECO:0000256" key="7">
    <source>
        <dbReference type="ARBA" id="ARBA00023065"/>
    </source>
</evidence>
<comment type="similarity">
    <text evidence="2">Belongs to the ATPase d subunit family.</text>
</comment>
<evidence type="ECO:0000256" key="8">
    <source>
        <dbReference type="ARBA" id="ARBA00023128"/>
    </source>
</evidence>
<evidence type="ECO:0000256" key="9">
    <source>
        <dbReference type="ARBA" id="ARBA00023136"/>
    </source>
</evidence>
<dbReference type="InterPro" id="IPR036228">
    <property type="entry name" value="ATP_synth_F0_dsu_sf_mt"/>
</dbReference>
<evidence type="ECO:0000256" key="3">
    <source>
        <dbReference type="ARBA" id="ARBA00022448"/>
    </source>
</evidence>
<evidence type="ECO:0000256" key="6">
    <source>
        <dbReference type="ARBA" id="ARBA00022792"/>
    </source>
</evidence>
<dbReference type="SUPFAM" id="SSF161065">
    <property type="entry name" value="ATP synthase D chain-like"/>
    <property type="match status" value="1"/>
</dbReference>
<evidence type="ECO:0000313" key="11">
    <source>
        <dbReference type="Proteomes" id="UP000828390"/>
    </source>
</evidence>
<sequence length="224" mass="25967">MAARRAAKQAINWVALENRVPEAQKDAFRVFRTHYDKYALKVSELPNELPQIDFEAYKSKITNKAMLAEFEKMYSALKIPYPTDVSNVKGTIEKQEKESVEMVKKYVAEQEVKLSEIKEILDIIGTVPPPEKMSKQMFYHYFPNMARNPNFRNPGFQPFDDPDSQIDSLNEPRYNTIDERILWRTPMEREADDEAKYRPLIEAKKAKEALAAKGEDSAEVAKKK</sequence>
<dbReference type="GO" id="GO:0015078">
    <property type="term" value="F:proton transmembrane transporter activity"/>
    <property type="evidence" value="ECO:0007669"/>
    <property type="project" value="InterPro"/>
</dbReference>
<proteinExistence type="inferred from homology"/>
<dbReference type="Proteomes" id="UP000828390">
    <property type="component" value="Unassembled WGS sequence"/>
</dbReference>